<accession>A0ABW8BW99</accession>
<evidence type="ECO:0000259" key="3">
    <source>
        <dbReference type="PROSITE" id="PS01124"/>
    </source>
</evidence>
<keyword evidence="2" id="KW-0804">Transcription</keyword>
<organism evidence="4 5">
    <name type="scientific">Vreelandella lionensis</name>
    <dbReference type="NCBI Taxonomy" id="1144478"/>
    <lineage>
        <taxon>Bacteria</taxon>
        <taxon>Pseudomonadati</taxon>
        <taxon>Pseudomonadota</taxon>
        <taxon>Gammaproteobacteria</taxon>
        <taxon>Oceanospirillales</taxon>
        <taxon>Halomonadaceae</taxon>
        <taxon>Vreelandella</taxon>
    </lineage>
</organism>
<dbReference type="Proteomes" id="UP001614338">
    <property type="component" value="Unassembled WGS sequence"/>
</dbReference>
<dbReference type="InterPro" id="IPR009057">
    <property type="entry name" value="Homeodomain-like_sf"/>
</dbReference>
<feature type="domain" description="HTH araC/xylS-type" evidence="3">
    <location>
        <begin position="212"/>
        <end position="309"/>
    </location>
</feature>
<dbReference type="Gene3D" id="1.10.10.60">
    <property type="entry name" value="Homeodomain-like"/>
    <property type="match status" value="1"/>
</dbReference>
<dbReference type="PROSITE" id="PS01124">
    <property type="entry name" value="HTH_ARAC_FAMILY_2"/>
    <property type="match status" value="1"/>
</dbReference>
<dbReference type="SMART" id="SM00342">
    <property type="entry name" value="HTH_ARAC"/>
    <property type="match status" value="1"/>
</dbReference>
<dbReference type="EMBL" id="JBITWC010000015">
    <property type="protein sequence ID" value="MFI8750517.1"/>
    <property type="molecule type" value="Genomic_DNA"/>
</dbReference>
<keyword evidence="1" id="KW-0805">Transcription regulation</keyword>
<name>A0ABW8BW99_9GAMM</name>
<dbReference type="PANTHER" id="PTHR47893:SF1">
    <property type="entry name" value="REGULATORY PROTEIN PCHR"/>
    <property type="match status" value="1"/>
</dbReference>
<dbReference type="PANTHER" id="PTHR47893">
    <property type="entry name" value="REGULATORY PROTEIN PCHR"/>
    <property type="match status" value="1"/>
</dbReference>
<dbReference type="SUPFAM" id="SSF46689">
    <property type="entry name" value="Homeodomain-like"/>
    <property type="match status" value="2"/>
</dbReference>
<dbReference type="InterPro" id="IPR018060">
    <property type="entry name" value="HTH_AraC"/>
</dbReference>
<evidence type="ECO:0000313" key="5">
    <source>
        <dbReference type="Proteomes" id="UP001614338"/>
    </source>
</evidence>
<proteinExistence type="predicted"/>
<evidence type="ECO:0000256" key="1">
    <source>
        <dbReference type="ARBA" id="ARBA00023015"/>
    </source>
</evidence>
<evidence type="ECO:0000256" key="2">
    <source>
        <dbReference type="ARBA" id="ARBA00023163"/>
    </source>
</evidence>
<sequence length="315" mass="35153">MPQQERLATPEITPFSLAQLGQRFGIHYRIEGPTSPRQPVATGHVHDVSLRHGVHLTLSDLQVERGYTSTSYQSVPWFLSVLLEGTIHLQMGKQQIQLSAGDGICSHFDARHPLTVHQPVQTRLRTVNIAVLATAPLGLPAPPDASCLHCWKLPKALCETLCTISEQPPTLWRQALVWQGLALQLIGLGLPERLTALPEHKRLSTRDRHCLTALHSRIAQHPAELYSLTALAKEAAMSPSSLRQKFRACYGCTLFDYIRQVRLQQGYEALQRGESVQQAAHHCGYRHASNFSSAFKRHFGFSPHEGKSLQRIARA</sequence>
<comment type="caution">
    <text evidence="4">The sequence shown here is derived from an EMBL/GenBank/DDBJ whole genome shotgun (WGS) entry which is preliminary data.</text>
</comment>
<gene>
    <name evidence="4" type="ORF">ACIGG6_10995</name>
</gene>
<dbReference type="RefSeq" id="WP_399844470.1">
    <property type="nucleotide sequence ID" value="NZ_JBITWC010000015.1"/>
</dbReference>
<dbReference type="InterPro" id="IPR053142">
    <property type="entry name" value="PchR_regulatory_protein"/>
</dbReference>
<protein>
    <submittedName>
        <fullName evidence="4">Helix-turn-helix transcriptional regulator</fullName>
    </submittedName>
</protein>
<reference evidence="4 5" key="1">
    <citation type="submission" date="2024-10" db="EMBL/GenBank/DDBJ databases">
        <title>The Natural Products Discovery Center: Release of the First 8490 Sequenced Strains for Exploring Actinobacteria Biosynthetic Diversity.</title>
        <authorList>
            <person name="Kalkreuter E."/>
            <person name="Kautsar S.A."/>
            <person name="Yang D."/>
            <person name="Bader C.D."/>
            <person name="Teijaro C.N."/>
            <person name="Fluegel L."/>
            <person name="Davis C.M."/>
            <person name="Simpson J.R."/>
            <person name="Lauterbach L."/>
            <person name="Steele A.D."/>
            <person name="Gui C."/>
            <person name="Meng S."/>
            <person name="Li G."/>
            <person name="Viehrig K."/>
            <person name="Ye F."/>
            <person name="Su P."/>
            <person name="Kiefer A.F."/>
            <person name="Nichols A."/>
            <person name="Cepeda A.J."/>
            <person name="Yan W."/>
            <person name="Fan B."/>
            <person name="Jiang Y."/>
            <person name="Adhikari A."/>
            <person name="Zheng C.-J."/>
            <person name="Schuster L."/>
            <person name="Cowan T.M."/>
            <person name="Smanski M.J."/>
            <person name="Chevrette M.G."/>
            <person name="De Carvalho L.P.S."/>
            <person name="Shen B."/>
        </authorList>
    </citation>
    <scope>NUCLEOTIDE SEQUENCE [LARGE SCALE GENOMIC DNA]</scope>
    <source>
        <strain evidence="4 5">NPDC077409</strain>
    </source>
</reference>
<dbReference type="Pfam" id="PF12833">
    <property type="entry name" value="HTH_18"/>
    <property type="match status" value="1"/>
</dbReference>
<evidence type="ECO:0000313" key="4">
    <source>
        <dbReference type="EMBL" id="MFI8750517.1"/>
    </source>
</evidence>
<keyword evidence="5" id="KW-1185">Reference proteome</keyword>